<evidence type="ECO:0000313" key="2">
    <source>
        <dbReference type="EMBL" id="CAI3974651.1"/>
    </source>
</evidence>
<dbReference type="Proteomes" id="UP001152797">
    <property type="component" value="Unassembled WGS sequence"/>
</dbReference>
<evidence type="ECO:0000313" key="4">
    <source>
        <dbReference type="Proteomes" id="UP001152797"/>
    </source>
</evidence>
<evidence type="ECO:0000256" key="1">
    <source>
        <dbReference type="SAM" id="Phobius"/>
    </source>
</evidence>
<dbReference type="OrthoDB" id="420387at2759"/>
<dbReference type="AlphaFoldDB" id="A0A9P1BMQ4"/>
<dbReference type="InterPro" id="IPR035979">
    <property type="entry name" value="RBD_domain_sf"/>
</dbReference>
<dbReference type="GO" id="GO:0003676">
    <property type="term" value="F:nucleic acid binding"/>
    <property type="evidence" value="ECO:0007669"/>
    <property type="project" value="InterPro"/>
</dbReference>
<reference evidence="2" key="1">
    <citation type="submission" date="2022-10" db="EMBL/GenBank/DDBJ databases">
        <authorList>
            <person name="Chen Y."/>
            <person name="Dougan E. K."/>
            <person name="Chan C."/>
            <person name="Rhodes N."/>
            <person name="Thang M."/>
        </authorList>
    </citation>
    <scope>NUCLEOTIDE SEQUENCE</scope>
</reference>
<evidence type="ECO:0000313" key="3">
    <source>
        <dbReference type="EMBL" id="CAL1128026.1"/>
    </source>
</evidence>
<dbReference type="Gene3D" id="3.30.70.330">
    <property type="match status" value="1"/>
</dbReference>
<accession>A0A9P1BMQ4</accession>
<dbReference type="EMBL" id="CAMXCT030000148">
    <property type="protein sequence ID" value="CAL4761963.1"/>
    <property type="molecule type" value="Genomic_DNA"/>
</dbReference>
<organism evidence="2">
    <name type="scientific">Cladocopium goreaui</name>
    <dbReference type="NCBI Taxonomy" id="2562237"/>
    <lineage>
        <taxon>Eukaryota</taxon>
        <taxon>Sar</taxon>
        <taxon>Alveolata</taxon>
        <taxon>Dinophyceae</taxon>
        <taxon>Suessiales</taxon>
        <taxon>Symbiodiniaceae</taxon>
        <taxon>Cladocopium</taxon>
    </lineage>
</organism>
<dbReference type="EMBL" id="CAMXCT010000148">
    <property type="protein sequence ID" value="CAI3974651.1"/>
    <property type="molecule type" value="Genomic_DNA"/>
</dbReference>
<reference evidence="3" key="2">
    <citation type="submission" date="2024-04" db="EMBL/GenBank/DDBJ databases">
        <authorList>
            <person name="Chen Y."/>
            <person name="Shah S."/>
            <person name="Dougan E. K."/>
            <person name="Thang M."/>
            <person name="Chan C."/>
        </authorList>
    </citation>
    <scope>NUCLEOTIDE SEQUENCE [LARGE SCALE GENOMIC DNA]</scope>
</reference>
<gene>
    <name evidence="2" type="ORF">C1SCF055_LOCUS3038</name>
</gene>
<keyword evidence="1" id="KW-0472">Membrane</keyword>
<feature type="transmembrane region" description="Helical" evidence="1">
    <location>
        <begin position="290"/>
        <end position="313"/>
    </location>
</feature>
<keyword evidence="4" id="KW-1185">Reference proteome</keyword>
<evidence type="ECO:0008006" key="5">
    <source>
        <dbReference type="Google" id="ProtNLM"/>
    </source>
</evidence>
<keyword evidence="1" id="KW-1133">Transmembrane helix</keyword>
<name>A0A9P1BMQ4_9DINO</name>
<dbReference type="SUPFAM" id="SSF54928">
    <property type="entry name" value="RNA-binding domain, RBD"/>
    <property type="match status" value="1"/>
</dbReference>
<comment type="caution">
    <text evidence="2">The sequence shown here is derived from an EMBL/GenBank/DDBJ whole genome shotgun (WGS) entry which is preliminary data.</text>
</comment>
<sequence length="573" mass="62395">MHELPEYSSELGPPITKVSLMACGRYCFVQFQNAELATRAITIFDDTELFGRRIRVSRPRTLARILPGVLGAWSMKPSTTPFNAFRKSHKSNRRGAGASSLRGKRLWELPRHIKARFLDLLVSAELEDQARLSDPEPNSQSRHLQARLNLAVGWKVSNTWAAVEKDGRATFVPPVDITRREVAVNEFGSLTKASAADAMLGVLALLLCSSAAEGSHSCAVDLDTEPVQLNLLQAAAVKGPHIRHQVEMPISLVQRSAANVGLVAIMEKASAGEWSFYKEVVRDNVGGGTWQALIFAGIFLASVFGLYWMAYGFGDEKQDGRRDPRILESKQAPAGHLLSNRQMYPAMSQRPTLEHNSMRSLVGSVGPGMAPGIALSRKSTGDNWYPELPTIYPPLVIPAAHTRLAVPVGPLTGHEQFEVDVLGLSGVPLLTASLVQENGLSKVQITLHSAGTLLAIVTDAKEVYGSDGTHFGTLVKDDPNSLQQTLRDRAGRPLLAVSTRQDRRDYKMTSISGGRVIERATAVWRPKGKLLADHYEVVANPNVDAVLVLACFLAVVVFRTVVGCACITYIGKI</sequence>
<protein>
    <recommendedName>
        <fullName evidence="5">RRM domain-containing protein</fullName>
    </recommendedName>
</protein>
<keyword evidence="1" id="KW-0812">Transmembrane</keyword>
<dbReference type="EMBL" id="CAMXCT020000148">
    <property type="protein sequence ID" value="CAL1128026.1"/>
    <property type="molecule type" value="Genomic_DNA"/>
</dbReference>
<dbReference type="CDD" id="cd00590">
    <property type="entry name" value="RRM_SF"/>
    <property type="match status" value="1"/>
</dbReference>
<proteinExistence type="predicted"/>
<dbReference type="InterPro" id="IPR012677">
    <property type="entry name" value="Nucleotide-bd_a/b_plait_sf"/>
</dbReference>
<feature type="transmembrane region" description="Helical" evidence="1">
    <location>
        <begin position="545"/>
        <end position="570"/>
    </location>
</feature>